<evidence type="ECO:0008006" key="8">
    <source>
        <dbReference type="Google" id="ProtNLM"/>
    </source>
</evidence>
<dbReference type="PROSITE" id="PS50001">
    <property type="entry name" value="SH2"/>
    <property type="match status" value="1"/>
</dbReference>
<feature type="compositionally biased region" description="Polar residues" evidence="3">
    <location>
        <begin position="1321"/>
        <end position="1345"/>
    </location>
</feature>
<feature type="compositionally biased region" description="Basic and acidic residues" evidence="3">
    <location>
        <begin position="661"/>
        <end position="678"/>
    </location>
</feature>
<feature type="region of interest" description="Disordered" evidence="3">
    <location>
        <begin position="297"/>
        <end position="317"/>
    </location>
</feature>
<dbReference type="GO" id="GO:0005085">
    <property type="term" value="F:guanyl-nucleotide exchange factor activity"/>
    <property type="evidence" value="ECO:0007669"/>
    <property type="project" value="InterPro"/>
</dbReference>
<feature type="domain" description="VPS9" evidence="5">
    <location>
        <begin position="1538"/>
        <end position="1689"/>
    </location>
</feature>
<sequence length="1951" mass="215539">MMVITSQPSTSTSCPPPTATVIPVPKPRRIVFQGATKTPVSCPRKSLLKAKSLEGEEVRLRKSLIRRDTYQPIFMEREKLQRILEVAEPELKSPKTRPCSFPIGSSPNFESSKLELSSYDNQQEEPCPPDDFTMSARAIARNRGTTTNYSSLSNERPLSAYEESAEATRQRKNRRASVAVMPIMELDYRDCIVAGSANRSSTMTRRKSDDITGREFSPDFGAIRVQVEDITSVPGVMMKEDDDEKQPNGCRSFDGETSTETITEGALNESLMSNGIRRVSDWAVPIEYASSPIAQELSQSEVEERPRPPIPAMYMNTSISSTDRGEESVYSDFVLKRNSSTSSMNGKSVTLLEQIIRTHAVWYLPHMGRPEVLHLLRRMEPGNFIVRASTRENCMALSVRLAPGAHVEIDHYIIEKLVVPLKSAADFVVPQVTTAKAVRLEGSPLTFRSLPLLIEHYCVNEDELEHRLQLPSAIRACTTTKQLLSIAVMEQEFWQSEMSLSRKKTPSTSSSRNSIASSFRSSNLTNNNNTMPKCNVTSDTSTWFMDRPEESIYDEVEPRISSKTGVGGGYYAENAKNNNSPRRSSAILLTPEMALGTAAGQQKTSKKRRSSSRASSSSNSRFATVCVGDFTSLDDWNGGKVSSKNDTDETDSGLSTHSPPSKHDRLDDVHISRSDRRSQSVRSHKSVTSSPKLGFLPSSTSSTLSRPRSFLRSLLSFGSSNKEHKRKESLDIDSTPRLANCEYFTPWDTNGSNMQVRTSRSAFDITTPPTRGFFGSATPKKRNGVMPSSVYQKNASSSSSNMFDDDNYTRGWKEAAYAEMTASPHHNNNHLTDPSMRTFRPPNYDEVALAGSPSSRSRPLAMRRERSDLGVMSNGLNLGIKNNAQRLAHHNESSPGPTTSGIGRVPMTPPANAADPQVQQNCVEELRRKRLQSANEMLSPNEIAKHPYGEVHSAHASPQIAMRRRNGFPSPSTSHNGFGRNAFAAIDRGRGGDHRLSVPNLIAVTDPLVPGSVGQSAKALKERLGGRTTDGELMVINEGLVTPVVRRKTFAPAMKTTTTSMDELGGQVMKKREALEAALSEKRRHPSDSMSSGSSDHSSLGRKKTPTPPSLVPPPTPSESELVWRRAKHSAPPQSKSSGPPQWSAVNHELKNRQQKIAKVLPTPQPRGHHNRNMSIVGGVGPSMADCRRSSDYAQLCEFAASSTEKNGMMHLDVHSKIEDDAVSVAGTVFNEPWDSNVWENLLDLAHHGDESTMGLKVSEPIQEEDSDSDRTAGGDSTCQMDSDEDDDDVEDEEIRWHSDRMRRPLPSDRVTVKGWEQDSDAGSSKFNTLDSRSKNGSIAGSTLRRQPEGSMSIRSLPRALSRFSNTIGMNGMSAAASCGSIDDLPTTLPSMSPLLSGRVSRAALPRSSSTDEKIGRAVQDYVEELAQVKEGDNACFGLTLRQFVQCTTDTKETDPAVVIRNVRQFINGMKNYLVKHGEGDLHRIIDEESSRLNSNQILNIDAVLEAVLHKLLLREVKPLLYHVMIKEHSKAGALQLISQNQALVRKMNLTELGFNNPESLVTPSVSIMDQVKLLMRKMQNHYSPMKKLENLMKAVGLVLACQLNGNENENPTDAMNGGHRGLPPGDDLVRWFVYILARSSTVGCEVEAWYMWELLPQPIVTQSDASYYLTSLWSAVHVLKSAEAIRRLCENDHRVLVSLDSSRHCCASPLLSTATLTRGTSAGLVQMISAATCDAFVKIAVPDEAVGCVRYATFSGVPMLTTSKLSRLVAHQQGITNPEEHGLYLIAEGFESCLAPTDCPILVHEQLKKENKPHIEVWVNRLANGDEGFANHLKVILATGRKYLCLDHFDRQHLVQRKHEDGMEVVRNSMPIPFKNVDFIRHDFSEENEPSTSEPLVSLEDEAPEIPAKRQKLEVSLAGKGAELDVASMTYLLDTVNLYVTRAMEEADKK</sequence>
<dbReference type="SMART" id="SM00252">
    <property type="entry name" value="SH2"/>
    <property type="match status" value="1"/>
</dbReference>
<evidence type="ECO:0000259" key="4">
    <source>
        <dbReference type="PROSITE" id="PS50001"/>
    </source>
</evidence>
<dbReference type="GO" id="GO:0016192">
    <property type="term" value="P:vesicle-mediated transport"/>
    <property type="evidence" value="ECO:0007669"/>
    <property type="project" value="InterPro"/>
</dbReference>
<feature type="compositionally biased region" description="Polar residues" evidence="3">
    <location>
        <begin position="523"/>
        <end position="532"/>
    </location>
</feature>
<dbReference type="SUPFAM" id="SSF109993">
    <property type="entry name" value="VPS9 domain"/>
    <property type="match status" value="1"/>
</dbReference>
<dbReference type="SUPFAM" id="SSF55550">
    <property type="entry name" value="SH2 domain"/>
    <property type="match status" value="1"/>
</dbReference>
<organism evidence="6 7">
    <name type="scientific">Caenorhabditis briggsae</name>
    <dbReference type="NCBI Taxonomy" id="6238"/>
    <lineage>
        <taxon>Eukaryota</taxon>
        <taxon>Metazoa</taxon>
        <taxon>Ecdysozoa</taxon>
        <taxon>Nematoda</taxon>
        <taxon>Chromadorea</taxon>
        <taxon>Rhabditida</taxon>
        <taxon>Rhabditina</taxon>
        <taxon>Rhabditomorpha</taxon>
        <taxon>Rhabditoidea</taxon>
        <taxon>Rhabditidae</taxon>
        <taxon>Peloderinae</taxon>
        <taxon>Caenorhabditis</taxon>
    </lineage>
</organism>
<dbReference type="Gene3D" id="3.30.505.10">
    <property type="entry name" value="SH2 domain"/>
    <property type="match status" value="1"/>
</dbReference>
<feature type="region of interest" description="Disordered" evidence="3">
    <location>
        <begin position="554"/>
        <end position="583"/>
    </location>
</feature>
<keyword evidence="2" id="KW-0727">SH2 domain</keyword>
<dbReference type="Pfam" id="PF23268">
    <property type="entry name" value="RIN1"/>
    <property type="match status" value="1"/>
</dbReference>
<dbReference type="CDD" id="cd01776">
    <property type="entry name" value="RA_Rin"/>
    <property type="match status" value="1"/>
</dbReference>
<dbReference type="InterPro" id="IPR036860">
    <property type="entry name" value="SH2_dom_sf"/>
</dbReference>
<dbReference type="InterPro" id="IPR037191">
    <property type="entry name" value="VPS9_dom_sf"/>
</dbReference>
<proteinExistence type="predicted"/>
<feature type="region of interest" description="Disordered" evidence="3">
    <location>
        <begin position="823"/>
        <end position="861"/>
    </location>
</feature>
<feature type="region of interest" description="Disordered" evidence="3">
    <location>
        <begin position="499"/>
        <end position="532"/>
    </location>
</feature>
<accession>A0AAE9ABB9</accession>
<name>A0AAE9ABB9_CAEBR</name>
<protein>
    <recommendedName>
        <fullName evidence="8">Protein CBR-TAG-333</fullName>
    </recommendedName>
</protein>
<dbReference type="InterPro" id="IPR045046">
    <property type="entry name" value="Vps9-like"/>
</dbReference>
<evidence type="ECO:0000256" key="1">
    <source>
        <dbReference type="ARBA" id="ARBA00022468"/>
    </source>
</evidence>
<feature type="compositionally biased region" description="Basic and acidic residues" evidence="3">
    <location>
        <begin position="1295"/>
        <end position="1307"/>
    </location>
</feature>
<keyword evidence="1" id="KW-0343">GTPase activation</keyword>
<dbReference type="PANTHER" id="PTHR23101">
    <property type="entry name" value="RAB GDP/GTP EXCHANGE FACTOR"/>
    <property type="match status" value="1"/>
</dbReference>
<feature type="compositionally biased region" description="Acidic residues" evidence="3">
    <location>
        <begin position="1282"/>
        <end position="1294"/>
    </location>
</feature>
<feature type="compositionally biased region" description="Low complexity" evidence="3">
    <location>
        <begin position="1088"/>
        <end position="1098"/>
    </location>
</feature>
<feature type="region of interest" description="Disordered" evidence="3">
    <location>
        <begin position="1261"/>
        <end position="1354"/>
    </location>
</feature>
<evidence type="ECO:0000256" key="2">
    <source>
        <dbReference type="PROSITE-ProRule" id="PRU00191"/>
    </source>
</evidence>
<feature type="compositionally biased region" description="Polar residues" evidence="3">
    <location>
        <begin position="1132"/>
        <end position="1144"/>
    </location>
</feature>
<evidence type="ECO:0000313" key="7">
    <source>
        <dbReference type="Proteomes" id="UP000827892"/>
    </source>
</evidence>
<feature type="compositionally biased region" description="Pro residues" evidence="3">
    <location>
        <begin position="1106"/>
        <end position="1117"/>
    </location>
</feature>
<dbReference type="GO" id="GO:0005096">
    <property type="term" value="F:GTPase activator activity"/>
    <property type="evidence" value="ECO:0007669"/>
    <property type="project" value="UniProtKB-KW"/>
</dbReference>
<dbReference type="EMBL" id="CP090895">
    <property type="protein sequence ID" value="ULT91178.1"/>
    <property type="molecule type" value="Genomic_DNA"/>
</dbReference>
<dbReference type="InterPro" id="IPR003123">
    <property type="entry name" value="VPS9"/>
</dbReference>
<dbReference type="PROSITE" id="PS51205">
    <property type="entry name" value="VPS9"/>
    <property type="match status" value="1"/>
</dbReference>
<feature type="region of interest" description="Disordered" evidence="3">
    <location>
        <begin position="1077"/>
        <end position="1144"/>
    </location>
</feature>
<dbReference type="Proteomes" id="UP000827892">
    <property type="component" value="Chromosome V"/>
</dbReference>
<feature type="domain" description="SH2" evidence="4">
    <location>
        <begin position="362"/>
        <end position="472"/>
    </location>
</feature>
<feature type="compositionally biased region" description="Low complexity" evidence="3">
    <location>
        <begin position="506"/>
        <end position="522"/>
    </location>
</feature>
<feature type="region of interest" description="Disordered" evidence="3">
    <location>
        <begin position="597"/>
        <end position="618"/>
    </location>
</feature>
<evidence type="ECO:0000256" key="3">
    <source>
        <dbReference type="SAM" id="MobiDB-lite"/>
    </source>
</evidence>
<feature type="compositionally biased region" description="Low complexity" evidence="3">
    <location>
        <begin position="693"/>
        <end position="705"/>
    </location>
</feature>
<dbReference type="InterPro" id="IPR000980">
    <property type="entry name" value="SH2"/>
</dbReference>
<feature type="region of interest" description="Disordered" evidence="3">
    <location>
        <begin position="637"/>
        <end position="705"/>
    </location>
</feature>
<evidence type="ECO:0000259" key="5">
    <source>
        <dbReference type="PROSITE" id="PS51205"/>
    </source>
</evidence>
<dbReference type="Gene3D" id="1.20.1050.80">
    <property type="entry name" value="VPS9 domain"/>
    <property type="match status" value="1"/>
</dbReference>
<feature type="region of interest" description="Disordered" evidence="3">
    <location>
        <begin position="887"/>
        <end position="915"/>
    </location>
</feature>
<feature type="region of interest" description="Disordered" evidence="3">
    <location>
        <begin position="239"/>
        <end position="259"/>
    </location>
</feature>
<dbReference type="Pfam" id="PF02204">
    <property type="entry name" value="VPS9"/>
    <property type="match status" value="1"/>
</dbReference>
<dbReference type="PANTHER" id="PTHR23101:SF104">
    <property type="entry name" value="PROTEIN SPRINT"/>
    <property type="match status" value="1"/>
</dbReference>
<feature type="region of interest" description="Disordered" evidence="3">
    <location>
        <begin position="767"/>
        <end position="805"/>
    </location>
</feature>
<gene>
    <name evidence="6" type="ORF">L3Y34_009056</name>
</gene>
<reference evidence="6 7" key="1">
    <citation type="submission" date="2022-02" db="EMBL/GenBank/DDBJ databases">
        <title>Chromosome-level reference genomes for two strains of Caenorhabditis briggsae: an improved platform for comparative genomics.</title>
        <authorList>
            <person name="Stevens L."/>
            <person name="Andersen E.C."/>
        </authorList>
    </citation>
    <scope>NUCLEOTIDE SEQUENCE [LARGE SCALE GENOMIC DNA]</scope>
    <source>
        <strain evidence="6">QX1410_ONT</strain>
        <tissue evidence="6">Whole-organism</tissue>
    </source>
</reference>
<evidence type="ECO:0000313" key="6">
    <source>
        <dbReference type="EMBL" id="ULT91178.1"/>
    </source>
</evidence>
<dbReference type="Pfam" id="PF00017">
    <property type="entry name" value="SH2"/>
    <property type="match status" value="1"/>
</dbReference>